<dbReference type="CDD" id="cd07821">
    <property type="entry name" value="PYR_PYL_RCAR_like"/>
    <property type="match status" value="1"/>
</dbReference>
<dbReference type="PANTHER" id="PTHR33789">
    <property type="entry name" value="LACHRYMATORY-FACTOR SYNTHASE"/>
    <property type="match status" value="1"/>
</dbReference>
<dbReference type="SUPFAM" id="SSF55961">
    <property type="entry name" value="Bet v1-like"/>
    <property type="match status" value="1"/>
</dbReference>
<accession>A0ABR2C7P2</accession>
<evidence type="ECO:0000313" key="2">
    <source>
        <dbReference type="EMBL" id="KAK8515417.1"/>
    </source>
</evidence>
<organism evidence="2 3">
    <name type="scientific">Hibiscus sabdariffa</name>
    <name type="common">roselle</name>
    <dbReference type="NCBI Taxonomy" id="183260"/>
    <lineage>
        <taxon>Eukaryota</taxon>
        <taxon>Viridiplantae</taxon>
        <taxon>Streptophyta</taxon>
        <taxon>Embryophyta</taxon>
        <taxon>Tracheophyta</taxon>
        <taxon>Spermatophyta</taxon>
        <taxon>Magnoliopsida</taxon>
        <taxon>eudicotyledons</taxon>
        <taxon>Gunneridae</taxon>
        <taxon>Pentapetalae</taxon>
        <taxon>rosids</taxon>
        <taxon>malvids</taxon>
        <taxon>Malvales</taxon>
        <taxon>Malvaceae</taxon>
        <taxon>Malvoideae</taxon>
        <taxon>Hibiscus</taxon>
    </lineage>
</organism>
<evidence type="ECO:0000256" key="1">
    <source>
        <dbReference type="SAM" id="SignalP"/>
    </source>
</evidence>
<proteinExistence type="predicted"/>
<dbReference type="InterPro" id="IPR023393">
    <property type="entry name" value="START-like_dom_sf"/>
</dbReference>
<sequence length="198" mass="22711">MFSLVFCLVVSTLNMGGKQLRTYWSRGFCCEREDLRLRGICFWPFCRAFRSKLRWESKATAELKASTVEQIWPFIAEFCNLEKFFPAVHTCYRKEGTPGQPGLVHYCESKDGWADEKLLSIDPINHSISYEVMENNLGFRNYVATLDVLPTEGGGCKIEWSFVSDPIEGMKLEDLVSYIDDCLHFMAKKMEEAAQGQS</sequence>
<dbReference type="InterPro" id="IPR019587">
    <property type="entry name" value="Polyketide_cyclase/dehydratase"/>
</dbReference>
<dbReference type="PANTHER" id="PTHR33789:SF11">
    <property type="entry name" value="OS05G0202300 PROTEIN"/>
    <property type="match status" value="1"/>
</dbReference>
<gene>
    <name evidence="2" type="ORF">V6N12_075459</name>
</gene>
<keyword evidence="1" id="KW-0732">Signal</keyword>
<evidence type="ECO:0000313" key="3">
    <source>
        <dbReference type="Proteomes" id="UP001472677"/>
    </source>
</evidence>
<protein>
    <recommendedName>
        <fullName evidence="4">Lachrymatory-factor synthase</fullName>
    </recommendedName>
</protein>
<dbReference type="Pfam" id="PF10604">
    <property type="entry name" value="Polyketide_cyc2"/>
    <property type="match status" value="1"/>
</dbReference>
<name>A0ABR2C7P2_9ROSI</name>
<evidence type="ECO:0008006" key="4">
    <source>
        <dbReference type="Google" id="ProtNLM"/>
    </source>
</evidence>
<dbReference type="Gene3D" id="3.30.530.20">
    <property type="match status" value="1"/>
</dbReference>
<dbReference type="Proteomes" id="UP001472677">
    <property type="component" value="Unassembled WGS sequence"/>
</dbReference>
<feature type="chain" id="PRO_5047403803" description="Lachrymatory-factor synthase" evidence="1">
    <location>
        <begin position="20"/>
        <end position="198"/>
    </location>
</feature>
<reference evidence="2 3" key="1">
    <citation type="journal article" date="2024" name="G3 (Bethesda)">
        <title>Genome assembly of Hibiscus sabdariffa L. provides insights into metabolisms of medicinal natural products.</title>
        <authorList>
            <person name="Kim T."/>
        </authorList>
    </citation>
    <scope>NUCLEOTIDE SEQUENCE [LARGE SCALE GENOMIC DNA]</scope>
    <source>
        <strain evidence="2">TK-2024</strain>
        <tissue evidence="2">Old leaves</tissue>
    </source>
</reference>
<comment type="caution">
    <text evidence="2">The sequence shown here is derived from an EMBL/GenBank/DDBJ whole genome shotgun (WGS) entry which is preliminary data.</text>
</comment>
<feature type="signal peptide" evidence="1">
    <location>
        <begin position="1"/>
        <end position="19"/>
    </location>
</feature>
<dbReference type="EMBL" id="JBBPBM010000063">
    <property type="protein sequence ID" value="KAK8515417.1"/>
    <property type="molecule type" value="Genomic_DNA"/>
</dbReference>
<dbReference type="InterPro" id="IPR053249">
    <property type="entry name" value="LFS"/>
</dbReference>
<keyword evidence="3" id="KW-1185">Reference proteome</keyword>